<sequence length="591" mass="67899">MPPRNKRRGARSTPAHVQPPKSDQRDQYQHAIPRFILRRFQAGPRKTKAERRAEYRRTGEDPDQVLYYDCASGSLTVRSVGTIYGQKNLYRDASSLSNVNEVEKKLSLLETKAASTIETLHSELARGKITIKRRDLDDLRKFMFVLHYRNAGSTYYDPKLSPSIRQWLIRYQTEHQCQTHVDVWLRVMRYYLDTPHSQIVDDAHADFKKYGYGEVFRQVVTGVDPIMEHSEAIPYQVQAEGYFLGIWEAEATSEFILTDGAAGLWEGLTPRCEMTHRIYIVSPRIALVLRSHKVALYESGAPMASDLLSIPQEKPTSRLVNGETAIRLSNENDISELNRHRSPDDVFTFTVTKLTLDQTEALNTVLLRNMKYDGGITFLERSHMLRTLRVFWYNPLHKFLRQKYASLLRHLSIISQPLSHGSTSSLLEPVDSELYVALMGVVLNQTKFVSRYDRALSIYRLLQKTSQRRTCPFVTEHIYNLSVFMDSFRIHIPGALFYNHSFRLKVSLPSELSLRMFTILEKFVSTTLDVKMDFDDDVLGKLGKEVALLAFLDRIGAEMPRVLMNLKNLNGMSVMDILTLVKEAFVGGRTT</sequence>
<dbReference type="InterPro" id="IPR025332">
    <property type="entry name" value="DUF4238"/>
</dbReference>
<feature type="compositionally biased region" description="Basic residues" evidence="1">
    <location>
        <begin position="1"/>
        <end position="10"/>
    </location>
</feature>
<dbReference type="EMBL" id="MU250537">
    <property type="protein sequence ID" value="KAG7445276.1"/>
    <property type="molecule type" value="Genomic_DNA"/>
</dbReference>
<keyword evidence="3" id="KW-1185">Reference proteome</keyword>
<proteinExistence type="predicted"/>
<organism evidence="2 3">
    <name type="scientific">Guyanagaster necrorhizus</name>
    <dbReference type="NCBI Taxonomy" id="856835"/>
    <lineage>
        <taxon>Eukaryota</taxon>
        <taxon>Fungi</taxon>
        <taxon>Dikarya</taxon>
        <taxon>Basidiomycota</taxon>
        <taxon>Agaricomycotina</taxon>
        <taxon>Agaricomycetes</taxon>
        <taxon>Agaricomycetidae</taxon>
        <taxon>Agaricales</taxon>
        <taxon>Marasmiineae</taxon>
        <taxon>Physalacriaceae</taxon>
        <taxon>Guyanagaster</taxon>
    </lineage>
</organism>
<dbReference type="GeneID" id="66105606"/>
<dbReference type="Proteomes" id="UP000812287">
    <property type="component" value="Unassembled WGS sequence"/>
</dbReference>
<dbReference type="AlphaFoldDB" id="A0A9P7VPZ6"/>
<protein>
    <submittedName>
        <fullName evidence="2">Uncharacterized protein</fullName>
    </submittedName>
</protein>
<reference evidence="2" key="1">
    <citation type="submission" date="2020-11" db="EMBL/GenBank/DDBJ databases">
        <title>Adaptations for nitrogen fixation in a non-lichenized fungal sporocarp promotes dispersal by wood-feeding termites.</title>
        <authorList>
            <consortium name="DOE Joint Genome Institute"/>
            <person name="Koch R.A."/>
            <person name="Yoon G."/>
            <person name="Arayal U."/>
            <person name="Lail K."/>
            <person name="Amirebrahimi M."/>
            <person name="Labutti K."/>
            <person name="Lipzen A."/>
            <person name="Riley R."/>
            <person name="Barry K."/>
            <person name="Henrissat B."/>
            <person name="Grigoriev I.V."/>
            <person name="Herr J.R."/>
            <person name="Aime M.C."/>
        </authorList>
    </citation>
    <scope>NUCLEOTIDE SEQUENCE</scope>
    <source>
        <strain evidence="2">MCA 3950</strain>
    </source>
</reference>
<feature type="region of interest" description="Disordered" evidence="1">
    <location>
        <begin position="1"/>
        <end position="30"/>
    </location>
</feature>
<dbReference type="Pfam" id="PF14022">
    <property type="entry name" value="DUF4238"/>
    <property type="match status" value="1"/>
</dbReference>
<gene>
    <name evidence="2" type="ORF">BT62DRAFT_897680</name>
</gene>
<name>A0A9P7VPZ6_9AGAR</name>
<evidence type="ECO:0000313" key="3">
    <source>
        <dbReference type="Proteomes" id="UP000812287"/>
    </source>
</evidence>
<evidence type="ECO:0000313" key="2">
    <source>
        <dbReference type="EMBL" id="KAG7445276.1"/>
    </source>
</evidence>
<evidence type="ECO:0000256" key="1">
    <source>
        <dbReference type="SAM" id="MobiDB-lite"/>
    </source>
</evidence>
<accession>A0A9P7VPZ6</accession>
<dbReference type="RefSeq" id="XP_043038776.1">
    <property type="nucleotide sequence ID" value="XM_043183309.1"/>
</dbReference>
<dbReference type="OrthoDB" id="5340163at2759"/>
<comment type="caution">
    <text evidence="2">The sequence shown here is derived from an EMBL/GenBank/DDBJ whole genome shotgun (WGS) entry which is preliminary data.</text>
</comment>